<evidence type="ECO:0000259" key="1">
    <source>
        <dbReference type="PROSITE" id="PS50006"/>
    </source>
</evidence>
<name>A0A3B0ZMR2_9ZZZZ</name>
<dbReference type="InterPro" id="IPR050923">
    <property type="entry name" value="Cell_Proc_Reg/RNA_Proc"/>
</dbReference>
<dbReference type="EMBL" id="UOFS01000019">
    <property type="protein sequence ID" value="VAW94855.1"/>
    <property type="molecule type" value="Genomic_DNA"/>
</dbReference>
<evidence type="ECO:0000313" key="2">
    <source>
        <dbReference type="EMBL" id="VAW94855.1"/>
    </source>
</evidence>
<accession>A0A3B0ZMR2</accession>
<proteinExistence type="predicted"/>
<organism evidence="2">
    <name type="scientific">hydrothermal vent metagenome</name>
    <dbReference type="NCBI Taxonomy" id="652676"/>
    <lineage>
        <taxon>unclassified sequences</taxon>
        <taxon>metagenomes</taxon>
        <taxon>ecological metagenomes</taxon>
    </lineage>
</organism>
<dbReference type="InterPro" id="IPR000253">
    <property type="entry name" value="FHA_dom"/>
</dbReference>
<protein>
    <recommendedName>
        <fullName evidence="1">FHA domain-containing protein</fullName>
    </recommendedName>
</protein>
<feature type="domain" description="FHA" evidence="1">
    <location>
        <begin position="28"/>
        <end position="84"/>
    </location>
</feature>
<dbReference type="AlphaFoldDB" id="A0A3B0ZMR2"/>
<dbReference type="Gene3D" id="2.60.200.20">
    <property type="match status" value="1"/>
</dbReference>
<reference evidence="2" key="1">
    <citation type="submission" date="2018-06" db="EMBL/GenBank/DDBJ databases">
        <authorList>
            <person name="Zhirakovskaya E."/>
        </authorList>
    </citation>
    <scope>NUCLEOTIDE SEQUENCE</scope>
</reference>
<dbReference type="InterPro" id="IPR008984">
    <property type="entry name" value="SMAD_FHA_dom_sf"/>
</dbReference>
<dbReference type="CDD" id="cd00060">
    <property type="entry name" value="FHA"/>
    <property type="match status" value="1"/>
</dbReference>
<gene>
    <name evidence="2" type="ORF">MNBD_GAMMA22-1658</name>
</gene>
<dbReference type="PANTHER" id="PTHR23308">
    <property type="entry name" value="NUCLEAR INHIBITOR OF PROTEIN PHOSPHATASE-1"/>
    <property type="match status" value="1"/>
</dbReference>
<dbReference type="SMART" id="SM00240">
    <property type="entry name" value="FHA"/>
    <property type="match status" value="1"/>
</dbReference>
<dbReference type="PROSITE" id="PS50006">
    <property type="entry name" value="FHA_DOMAIN"/>
    <property type="match status" value="1"/>
</dbReference>
<sequence>MGVVHMACLVQYKEGVAGLKLHINKQQFTIGRGNDNDIVIEDDLVSSHHAVIEAVEGLNKAGVVDYYIKDLDSTNKTLVNDSSVSLYKLSSDDFVGIGIHVFKFVNDDLDNMETTLQLHKSWFPGVYYTSKKAKKKKSTNVK</sequence>
<dbReference type="Pfam" id="PF00498">
    <property type="entry name" value="FHA"/>
    <property type="match status" value="1"/>
</dbReference>
<dbReference type="SUPFAM" id="SSF49879">
    <property type="entry name" value="SMAD/FHA domain"/>
    <property type="match status" value="1"/>
</dbReference>